<dbReference type="PANTHER" id="PTHR37466">
    <property type="entry name" value="SLR1628 PROTEIN"/>
    <property type="match status" value="1"/>
</dbReference>
<evidence type="ECO:0000313" key="2">
    <source>
        <dbReference type="Proteomes" id="UP001472866"/>
    </source>
</evidence>
<dbReference type="InterPro" id="IPR018714">
    <property type="entry name" value="DUF2237"/>
</dbReference>
<organism evidence="1 2">
    <name type="scientific">Chloropicon roscoffensis</name>
    <dbReference type="NCBI Taxonomy" id="1461544"/>
    <lineage>
        <taxon>Eukaryota</taxon>
        <taxon>Viridiplantae</taxon>
        <taxon>Chlorophyta</taxon>
        <taxon>Chloropicophyceae</taxon>
        <taxon>Chloropicales</taxon>
        <taxon>Chloropicaceae</taxon>
        <taxon>Chloropicon</taxon>
    </lineage>
</organism>
<dbReference type="Pfam" id="PF09996">
    <property type="entry name" value="DUF2237"/>
    <property type="match status" value="1"/>
</dbReference>
<sequence length="132" mass="14448">MGSVGQKLNVLGTALQKCSRPGGPTTGFYRDGCCTTGEGDYGRHVVCSRMTQAFLEFTRSRGNDLSSPAPQYGFPGLRPGDFWCLCASRWQEAFESGAAPQVVLESTHEAALRYCKLEDLQENAFVEDTIEL</sequence>
<accession>A0AAX4P1P7</accession>
<keyword evidence="2" id="KW-1185">Reference proteome</keyword>
<protein>
    <submittedName>
        <fullName evidence="1">DUF2237 domain-containing protein</fullName>
    </submittedName>
</protein>
<dbReference type="PANTHER" id="PTHR37466:SF1">
    <property type="entry name" value="SLR1628 PROTEIN"/>
    <property type="match status" value="1"/>
</dbReference>
<evidence type="ECO:0000313" key="1">
    <source>
        <dbReference type="EMBL" id="WZN60217.1"/>
    </source>
</evidence>
<dbReference type="Proteomes" id="UP001472866">
    <property type="component" value="Chromosome 02"/>
</dbReference>
<dbReference type="Gene3D" id="3.30.56.110">
    <property type="entry name" value="Protein of unknown function DUF2237"/>
    <property type="match status" value="1"/>
</dbReference>
<dbReference type="AlphaFoldDB" id="A0AAX4P1P7"/>
<gene>
    <name evidence="1" type="ORF">HKI87_02g17460</name>
</gene>
<name>A0AAX4P1P7_9CHLO</name>
<reference evidence="1 2" key="1">
    <citation type="submission" date="2024-03" db="EMBL/GenBank/DDBJ databases">
        <title>Complete genome sequence of the green alga Chloropicon roscoffensis RCC1871.</title>
        <authorList>
            <person name="Lemieux C."/>
            <person name="Pombert J.-F."/>
            <person name="Otis C."/>
            <person name="Turmel M."/>
        </authorList>
    </citation>
    <scope>NUCLEOTIDE SEQUENCE [LARGE SCALE GENOMIC DNA]</scope>
    <source>
        <strain evidence="1 2">RCC1871</strain>
    </source>
</reference>
<dbReference type="EMBL" id="CP151502">
    <property type="protein sequence ID" value="WZN60217.1"/>
    <property type="molecule type" value="Genomic_DNA"/>
</dbReference>
<proteinExistence type="predicted"/>